<dbReference type="AlphaFoldDB" id="B3R0C9"/>
<dbReference type="GO" id="GO:0016791">
    <property type="term" value="F:phosphatase activity"/>
    <property type="evidence" value="ECO:0007669"/>
    <property type="project" value="TreeGrafter"/>
</dbReference>
<dbReference type="InterPro" id="IPR023214">
    <property type="entry name" value="HAD_sf"/>
</dbReference>
<dbReference type="EMBL" id="CU469464">
    <property type="protein sequence ID" value="CAP18293.1"/>
    <property type="molecule type" value="Genomic_DNA"/>
</dbReference>
<dbReference type="PANTHER" id="PTHR10000:SF25">
    <property type="entry name" value="PHOSPHATASE YKRA-RELATED"/>
    <property type="match status" value="1"/>
</dbReference>
<reference evidence="1 2" key="1">
    <citation type="journal article" date="2008" name="BMC Genomics">
        <title>The linear chromosome of the plant-pathogenic mycoplasma 'Candidatus Phytoplasma mali'.</title>
        <authorList>
            <person name="Kube M."/>
            <person name="Schneider B."/>
            <person name="Kuhl H."/>
            <person name="Dandekar T."/>
            <person name="Heitmann K."/>
            <person name="Migdoll A.M."/>
            <person name="Reinhardt R."/>
            <person name="Seemueller E."/>
        </authorList>
    </citation>
    <scope>NUCLEOTIDE SEQUENCE [LARGE SCALE GENOMIC DNA]</scope>
    <source>
        <strain evidence="1 2">AT</strain>
    </source>
</reference>
<evidence type="ECO:0000313" key="1">
    <source>
        <dbReference type="EMBL" id="CAP18293.1"/>
    </source>
</evidence>
<dbReference type="eggNOG" id="COG0561">
    <property type="taxonomic scope" value="Bacteria"/>
</dbReference>
<dbReference type="HOGENOM" id="CLU_044146_7_0_14"/>
<gene>
    <name evidence="1" type="primary">cof</name>
    <name evidence="1" type="ordered locus">ATP_00106</name>
</gene>
<dbReference type="KEGG" id="pml:ATP_00106"/>
<dbReference type="InterPro" id="IPR006379">
    <property type="entry name" value="HAD-SF_hydro_IIB"/>
</dbReference>
<dbReference type="SUPFAM" id="SSF56784">
    <property type="entry name" value="HAD-like"/>
    <property type="match status" value="1"/>
</dbReference>
<dbReference type="PANTHER" id="PTHR10000">
    <property type="entry name" value="PHOSPHOSERINE PHOSPHATASE"/>
    <property type="match status" value="1"/>
</dbReference>
<evidence type="ECO:0000313" key="2">
    <source>
        <dbReference type="Proteomes" id="UP000002020"/>
    </source>
</evidence>
<proteinExistence type="predicted"/>
<name>B3R0C9_PHYMT</name>
<dbReference type="NCBIfam" id="TIGR01484">
    <property type="entry name" value="HAD-SF-IIB"/>
    <property type="match status" value="1"/>
</dbReference>
<keyword evidence="2" id="KW-1185">Reference proteome</keyword>
<sequence length="268" mass="31440">MIKIKTKRIFFFDIDNTLFSTKYKKIWPQTIRTIEVLSQDPNVILSIATGRNKKRLNVLGKLLPFFQHLVLLNGSVVIINDKIIDKNFFSKEEVLYFTKQANSSGLHTGMVGLYQEAVLYKKDLLFITEKLKNFFSTKMNILDDKFYLSNNVYQMWIVDENINKINNFINNYKQFQFFYWNDGGVDVVLKGINKFYGIKKIKKIYPEHQLICVGDGYNDIDMIKYADIGIAMGNTKYNQIKENANIIAPHIDEDKIYDFFKMNNLIKI</sequence>
<dbReference type="STRING" id="37692.ATP_00106"/>
<dbReference type="Proteomes" id="UP000002020">
    <property type="component" value="Chromosome"/>
</dbReference>
<dbReference type="Gene3D" id="3.30.1240.10">
    <property type="match status" value="1"/>
</dbReference>
<organism evidence="2">
    <name type="scientific">Phytoplasma mali (strain AT)</name>
    <dbReference type="NCBI Taxonomy" id="482235"/>
    <lineage>
        <taxon>Bacteria</taxon>
        <taxon>Bacillati</taxon>
        <taxon>Mycoplasmatota</taxon>
        <taxon>Mollicutes</taxon>
        <taxon>Acholeplasmatales</taxon>
        <taxon>Acholeplasmataceae</taxon>
        <taxon>Candidatus Phytoplasma</taxon>
        <taxon>16SrX (Apple proliferation group)</taxon>
    </lineage>
</organism>
<dbReference type="InterPro" id="IPR036412">
    <property type="entry name" value="HAD-like_sf"/>
</dbReference>
<dbReference type="Pfam" id="PF08282">
    <property type="entry name" value="Hydrolase_3"/>
    <property type="match status" value="1"/>
</dbReference>
<dbReference type="Gene3D" id="3.40.50.1000">
    <property type="entry name" value="HAD superfamily/HAD-like"/>
    <property type="match status" value="1"/>
</dbReference>
<dbReference type="GO" id="GO:0000287">
    <property type="term" value="F:magnesium ion binding"/>
    <property type="evidence" value="ECO:0007669"/>
    <property type="project" value="TreeGrafter"/>
</dbReference>
<accession>B3R0C9</accession>
<dbReference type="GO" id="GO:0005829">
    <property type="term" value="C:cytosol"/>
    <property type="evidence" value="ECO:0007669"/>
    <property type="project" value="TreeGrafter"/>
</dbReference>
<protein>
    <submittedName>
        <fullName evidence="1">HAD superfamily hyrolase, subfamily IIb (sucrose phosphate phosphatase)</fullName>
    </submittedName>
</protein>